<sequence>MKNEYSKIEDREPLLVISGLHKRYSEGKSNEVHAIRGLDLRVQKGDMMAIMGPSGCGKTTLLNMIGHLDRRSEGKIIIDKIDTGKLSDGQMTAFRRDKIGFIFQLFNLFPFLSAVENVETPLLLQGVKAGVAREQAKMLLRELGMGDRLYHLPSELSGGQQQRVAVARALVTEPSIILGDEPTGDLDSTTSTDVMNLFRRINKLTRQTLVLVTHNRWIAEQCDYIVHMTDGKISHVEQGPFKTEEESK</sequence>
<comment type="caution">
    <text evidence="6">The sequence shown here is derived from an EMBL/GenBank/DDBJ whole genome shotgun (WGS) entry which is preliminary data.</text>
</comment>
<dbReference type="Pfam" id="PF00005">
    <property type="entry name" value="ABC_tran"/>
    <property type="match status" value="1"/>
</dbReference>
<evidence type="ECO:0000313" key="6">
    <source>
        <dbReference type="EMBL" id="KON31803.1"/>
    </source>
</evidence>
<dbReference type="AlphaFoldDB" id="A0A0M0BT68"/>
<reference evidence="7" key="1">
    <citation type="submission" date="2015-06" db="EMBL/GenBank/DDBJ databases">
        <title>New insights into the roles of widespread benthic archaea in carbon and nitrogen cycling.</title>
        <authorList>
            <person name="Lazar C.S."/>
            <person name="Baker B.J."/>
            <person name="Seitz K.W."/>
            <person name="Hyde A.S."/>
            <person name="Dick G.J."/>
            <person name="Hinrichs K.-U."/>
            <person name="Teske A.P."/>
        </authorList>
    </citation>
    <scope>NUCLEOTIDE SEQUENCE [LARGE SCALE GENOMIC DNA]</scope>
</reference>
<keyword evidence="4" id="KW-0067">ATP-binding</keyword>
<keyword evidence="3" id="KW-0547">Nucleotide-binding</keyword>
<dbReference type="InterPro" id="IPR017911">
    <property type="entry name" value="MacB-like_ATP-bd"/>
</dbReference>
<dbReference type="InterPro" id="IPR003593">
    <property type="entry name" value="AAA+_ATPase"/>
</dbReference>
<protein>
    <recommendedName>
        <fullName evidence="5">ABC transporter domain-containing protein</fullName>
    </recommendedName>
</protein>
<dbReference type="Proteomes" id="UP000054016">
    <property type="component" value="Unassembled WGS sequence"/>
</dbReference>
<feature type="domain" description="ABC transporter" evidence="5">
    <location>
        <begin position="15"/>
        <end position="246"/>
    </location>
</feature>
<evidence type="ECO:0000313" key="7">
    <source>
        <dbReference type="Proteomes" id="UP000054016"/>
    </source>
</evidence>
<evidence type="ECO:0000256" key="4">
    <source>
        <dbReference type="ARBA" id="ARBA00022840"/>
    </source>
</evidence>
<evidence type="ECO:0000256" key="2">
    <source>
        <dbReference type="ARBA" id="ARBA00022448"/>
    </source>
</evidence>
<dbReference type="InterPro" id="IPR017871">
    <property type="entry name" value="ABC_transporter-like_CS"/>
</dbReference>
<dbReference type="SUPFAM" id="SSF52540">
    <property type="entry name" value="P-loop containing nucleoside triphosphate hydrolases"/>
    <property type="match status" value="1"/>
</dbReference>
<dbReference type="FunFam" id="3.40.50.300:FF:000032">
    <property type="entry name" value="Export ABC transporter ATP-binding protein"/>
    <property type="match status" value="1"/>
</dbReference>
<dbReference type="Gene3D" id="3.40.50.300">
    <property type="entry name" value="P-loop containing nucleotide triphosphate hydrolases"/>
    <property type="match status" value="1"/>
</dbReference>
<dbReference type="PROSITE" id="PS50893">
    <property type="entry name" value="ABC_TRANSPORTER_2"/>
    <property type="match status" value="1"/>
</dbReference>
<dbReference type="GO" id="GO:0022857">
    <property type="term" value="F:transmembrane transporter activity"/>
    <property type="evidence" value="ECO:0007669"/>
    <property type="project" value="UniProtKB-ARBA"/>
</dbReference>
<proteinExistence type="inferred from homology"/>
<dbReference type="GO" id="GO:0005524">
    <property type="term" value="F:ATP binding"/>
    <property type="evidence" value="ECO:0007669"/>
    <property type="project" value="UniProtKB-KW"/>
</dbReference>
<dbReference type="GO" id="GO:0016887">
    <property type="term" value="F:ATP hydrolysis activity"/>
    <property type="evidence" value="ECO:0007669"/>
    <property type="project" value="InterPro"/>
</dbReference>
<accession>A0A0M0BT68</accession>
<evidence type="ECO:0000256" key="1">
    <source>
        <dbReference type="ARBA" id="ARBA00005417"/>
    </source>
</evidence>
<evidence type="ECO:0000256" key="3">
    <source>
        <dbReference type="ARBA" id="ARBA00022741"/>
    </source>
</evidence>
<dbReference type="PANTHER" id="PTHR42798">
    <property type="entry name" value="LIPOPROTEIN-RELEASING SYSTEM ATP-BINDING PROTEIN LOLD"/>
    <property type="match status" value="1"/>
</dbReference>
<dbReference type="EMBL" id="LFWV01000023">
    <property type="protein sequence ID" value="KON31803.1"/>
    <property type="molecule type" value="Genomic_DNA"/>
</dbReference>
<keyword evidence="2" id="KW-0813">Transport</keyword>
<dbReference type="CDD" id="cd03255">
    <property type="entry name" value="ABC_MJ0796_LolCDE_FtsE"/>
    <property type="match status" value="1"/>
</dbReference>
<organism evidence="6 7">
    <name type="scientific">miscellaneous Crenarchaeota group-1 archaeon SG8-32-3</name>
    <dbReference type="NCBI Taxonomy" id="1685125"/>
    <lineage>
        <taxon>Archaea</taxon>
        <taxon>Candidatus Bathyarchaeota</taxon>
        <taxon>MCG-1</taxon>
    </lineage>
</organism>
<dbReference type="SMART" id="SM00382">
    <property type="entry name" value="AAA"/>
    <property type="match status" value="1"/>
</dbReference>
<dbReference type="PANTHER" id="PTHR42798:SF7">
    <property type="entry name" value="ALPHA-D-RIBOSE 1-METHYLPHOSPHONATE 5-TRIPHOSPHATE SYNTHASE SUBUNIT PHNL"/>
    <property type="match status" value="1"/>
</dbReference>
<dbReference type="GO" id="GO:0098796">
    <property type="term" value="C:membrane protein complex"/>
    <property type="evidence" value="ECO:0007669"/>
    <property type="project" value="UniProtKB-ARBA"/>
</dbReference>
<name>A0A0M0BT68_9ARCH</name>
<dbReference type="InterPro" id="IPR003439">
    <property type="entry name" value="ABC_transporter-like_ATP-bd"/>
</dbReference>
<evidence type="ECO:0000259" key="5">
    <source>
        <dbReference type="PROSITE" id="PS50893"/>
    </source>
</evidence>
<dbReference type="InterPro" id="IPR027417">
    <property type="entry name" value="P-loop_NTPase"/>
</dbReference>
<comment type="similarity">
    <text evidence="1">Belongs to the ABC transporter superfamily.</text>
</comment>
<gene>
    <name evidence="6" type="ORF">AC478_02100</name>
</gene>
<dbReference type="PROSITE" id="PS00211">
    <property type="entry name" value="ABC_TRANSPORTER_1"/>
    <property type="match status" value="1"/>
</dbReference>